<name>A0A4P6JJB5_KTERU</name>
<protein>
    <submittedName>
        <fullName evidence="3">Uncharacterized protein</fullName>
    </submittedName>
</protein>
<dbReference type="RefSeq" id="WP_129885787.1">
    <property type="nucleotide sequence ID" value="NZ_CP035758.1"/>
</dbReference>
<keyword evidence="1" id="KW-0175">Coiled coil</keyword>
<dbReference type="OrthoDB" id="10007339at2"/>
<feature type="coiled-coil region" evidence="1">
    <location>
        <begin position="62"/>
        <end position="89"/>
    </location>
</feature>
<organism evidence="3 4">
    <name type="scientific">Ktedonosporobacter rubrisoli</name>
    <dbReference type="NCBI Taxonomy" id="2509675"/>
    <lineage>
        <taxon>Bacteria</taxon>
        <taxon>Bacillati</taxon>
        <taxon>Chloroflexota</taxon>
        <taxon>Ktedonobacteria</taxon>
        <taxon>Ktedonobacterales</taxon>
        <taxon>Ktedonosporobacteraceae</taxon>
        <taxon>Ktedonosporobacter</taxon>
    </lineage>
</organism>
<sequence length="118" mass="13482">MTHDPLAPFRREPKQDEDKALPDKIWGSDEHRCLRLAIDALKESPDSPLSGVSGYYSTHALIPTLETVYDKAERELQQSQARISMSDKEIDAAVKHDLKLWEAARKDRVQAPDMEPER</sequence>
<evidence type="ECO:0000256" key="1">
    <source>
        <dbReference type="SAM" id="Coils"/>
    </source>
</evidence>
<evidence type="ECO:0000313" key="3">
    <source>
        <dbReference type="EMBL" id="QBD75188.1"/>
    </source>
</evidence>
<feature type="region of interest" description="Disordered" evidence="2">
    <location>
        <begin position="1"/>
        <end position="24"/>
    </location>
</feature>
<evidence type="ECO:0000256" key="2">
    <source>
        <dbReference type="SAM" id="MobiDB-lite"/>
    </source>
</evidence>
<dbReference type="AlphaFoldDB" id="A0A4P6JJB5"/>
<evidence type="ECO:0000313" key="4">
    <source>
        <dbReference type="Proteomes" id="UP000290365"/>
    </source>
</evidence>
<proteinExistence type="predicted"/>
<reference evidence="3 4" key="1">
    <citation type="submission" date="2019-01" db="EMBL/GenBank/DDBJ databases">
        <title>Ktedonosporobacter rubrisoli SCAWS-G2.</title>
        <authorList>
            <person name="Huang Y."/>
            <person name="Yan B."/>
        </authorList>
    </citation>
    <scope>NUCLEOTIDE SEQUENCE [LARGE SCALE GENOMIC DNA]</scope>
    <source>
        <strain evidence="3 4">SCAWS-G2</strain>
    </source>
</reference>
<gene>
    <name evidence="3" type="ORF">EPA93_03940</name>
</gene>
<dbReference type="EMBL" id="CP035758">
    <property type="protein sequence ID" value="QBD75188.1"/>
    <property type="molecule type" value="Genomic_DNA"/>
</dbReference>
<dbReference type="Proteomes" id="UP000290365">
    <property type="component" value="Chromosome"/>
</dbReference>
<keyword evidence="4" id="KW-1185">Reference proteome</keyword>
<dbReference type="KEGG" id="kbs:EPA93_03940"/>
<accession>A0A4P6JJB5</accession>